<dbReference type="EMBL" id="CM035406">
    <property type="protein sequence ID" value="KAH7447066.1"/>
    <property type="molecule type" value="Genomic_DNA"/>
</dbReference>
<dbReference type="OrthoDB" id="1742084at2759"/>
<comment type="caution">
    <text evidence="1">The sequence shown here is derived from an EMBL/GenBank/DDBJ whole genome shotgun (WGS) entry which is preliminary data.</text>
</comment>
<proteinExistence type="predicted"/>
<protein>
    <submittedName>
        <fullName evidence="1">Uncharacterized protein</fullName>
    </submittedName>
</protein>
<name>A0A8T2VMV9_CERRI</name>
<evidence type="ECO:0000313" key="2">
    <source>
        <dbReference type="Proteomes" id="UP000825935"/>
    </source>
</evidence>
<dbReference type="AlphaFoldDB" id="A0A8T2VMV9"/>
<keyword evidence="2" id="KW-1185">Reference proteome</keyword>
<reference evidence="1" key="1">
    <citation type="submission" date="2021-08" db="EMBL/GenBank/DDBJ databases">
        <title>WGS assembly of Ceratopteris richardii.</title>
        <authorList>
            <person name="Marchant D.B."/>
            <person name="Chen G."/>
            <person name="Jenkins J."/>
            <person name="Shu S."/>
            <person name="Leebens-Mack J."/>
            <person name="Grimwood J."/>
            <person name="Schmutz J."/>
            <person name="Soltis P."/>
            <person name="Soltis D."/>
            <person name="Chen Z.-H."/>
        </authorList>
    </citation>
    <scope>NUCLEOTIDE SEQUENCE</scope>
    <source>
        <strain evidence="1">Whitten #5841</strain>
        <tissue evidence="1">Leaf</tissue>
    </source>
</reference>
<dbReference type="EMBL" id="CM035406">
    <property type="protein sequence ID" value="KAH7447070.1"/>
    <property type="molecule type" value="Genomic_DNA"/>
</dbReference>
<gene>
    <name evidence="1" type="ORF">KP509_01G089800</name>
</gene>
<evidence type="ECO:0000313" key="1">
    <source>
        <dbReference type="EMBL" id="KAH7447066.1"/>
    </source>
</evidence>
<sequence length="376" mass="42286">MDIYTCNYSYSPEVDQLKAINENNFRGSTSNFLFKGGKDKGTDEVSLENAAIARKLASVLLGVDRSLPREVARADWSKVKRLPWVLQAKNAMTLEDVKQLLIDLESGIEIFKDQKGWRKSVQAINSFDVLNNHIQYLKHSVQQKVDDTFKKLRRIHLDQQIQKQKNSNIPSIKEDKWREMGGHCQPCGEGNLKCASGSPFFGCHSSLPPKCLQLEVSPDANYRDEIHLVEEQMDDLWKSIEVMQDDVGVVLDSMGFLQATLPMPLNEPVSNDLLHLTKIAQNHYPGEDAADNSSKENILLFQMAAQISSHKGGMDHKMEELSSPPKHQSVMDTTSLLCSPVDKFSFPKEEQEGCGFRMWKPEGSLVSSVTRNAACC</sequence>
<accession>A0A8T2VMV9</accession>
<organism evidence="1 2">
    <name type="scientific">Ceratopteris richardii</name>
    <name type="common">Triangle waterfern</name>
    <dbReference type="NCBI Taxonomy" id="49495"/>
    <lineage>
        <taxon>Eukaryota</taxon>
        <taxon>Viridiplantae</taxon>
        <taxon>Streptophyta</taxon>
        <taxon>Embryophyta</taxon>
        <taxon>Tracheophyta</taxon>
        <taxon>Polypodiopsida</taxon>
        <taxon>Polypodiidae</taxon>
        <taxon>Polypodiales</taxon>
        <taxon>Pteridineae</taxon>
        <taxon>Pteridaceae</taxon>
        <taxon>Parkerioideae</taxon>
        <taxon>Ceratopteris</taxon>
    </lineage>
</organism>
<dbReference type="Proteomes" id="UP000825935">
    <property type="component" value="Chromosome 1"/>
</dbReference>